<comment type="caution">
    <text evidence="1">The sequence shown here is derived from an EMBL/GenBank/DDBJ whole genome shotgun (WGS) entry which is preliminary data.</text>
</comment>
<dbReference type="Proteomes" id="UP001458880">
    <property type="component" value="Unassembled WGS sequence"/>
</dbReference>
<organism evidence="1 2">
    <name type="scientific">Popillia japonica</name>
    <name type="common">Japanese beetle</name>
    <dbReference type="NCBI Taxonomy" id="7064"/>
    <lineage>
        <taxon>Eukaryota</taxon>
        <taxon>Metazoa</taxon>
        <taxon>Ecdysozoa</taxon>
        <taxon>Arthropoda</taxon>
        <taxon>Hexapoda</taxon>
        <taxon>Insecta</taxon>
        <taxon>Pterygota</taxon>
        <taxon>Neoptera</taxon>
        <taxon>Endopterygota</taxon>
        <taxon>Coleoptera</taxon>
        <taxon>Polyphaga</taxon>
        <taxon>Scarabaeiformia</taxon>
        <taxon>Scarabaeidae</taxon>
        <taxon>Rutelinae</taxon>
        <taxon>Popillia</taxon>
    </lineage>
</organism>
<dbReference type="AlphaFoldDB" id="A0AAW1JVH2"/>
<reference evidence="1 2" key="1">
    <citation type="journal article" date="2024" name="BMC Genomics">
        <title>De novo assembly and annotation of Popillia japonica's genome with initial clues to its potential as an invasive pest.</title>
        <authorList>
            <person name="Cucini C."/>
            <person name="Boschi S."/>
            <person name="Funari R."/>
            <person name="Cardaioli E."/>
            <person name="Iannotti N."/>
            <person name="Marturano G."/>
            <person name="Paoli F."/>
            <person name="Bruttini M."/>
            <person name="Carapelli A."/>
            <person name="Frati F."/>
            <person name="Nardi F."/>
        </authorList>
    </citation>
    <scope>NUCLEOTIDE SEQUENCE [LARGE SCALE GENOMIC DNA]</scope>
    <source>
        <strain evidence="1">DMR45628</strain>
    </source>
</reference>
<gene>
    <name evidence="1" type="ORF">QE152_g27217</name>
</gene>
<keyword evidence="2" id="KW-1185">Reference proteome</keyword>
<sequence length="89" mass="9783">MPPLKRRSASGWSIKRKYLPLCYCLPFDGGGNGGWESSSETSFPYYVANALSRFVSKTPNQNLNALGDIELSRAALQKPWAITGEDDQG</sequence>
<dbReference type="EMBL" id="JASPKY010000330">
    <property type="protein sequence ID" value="KAK9708405.1"/>
    <property type="molecule type" value="Genomic_DNA"/>
</dbReference>
<evidence type="ECO:0000313" key="1">
    <source>
        <dbReference type="EMBL" id="KAK9708405.1"/>
    </source>
</evidence>
<name>A0AAW1JVH2_POPJA</name>
<accession>A0AAW1JVH2</accession>
<evidence type="ECO:0000313" key="2">
    <source>
        <dbReference type="Proteomes" id="UP001458880"/>
    </source>
</evidence>
<protein>
    <submittedName>
        <fullName evidence="1">Uncharacterized protein</fullName>
    </submittedName>
</protein>
<proteinExistence type="predicted"/>